<dbReference type="AlphaFoldDB" id="A0A1D1XQZ4"/>
<name>A0A1D1XQZ4_9ARAE</name>
<protein>
    <recommendedName>
        <fullName evidence="2">DUF7880 domain-containing protein</fullName>
    </recommendedName>
</protein>
<dbReference type="EMBL" id="GDJX01023133">
    <property type="protein sequence ID" value="JAT44803.1"/>
    <property type="molecule type" value="Transcribed_RNA"/>
</dbReference>
<dbReference type="PANTHER" id="PTHR36014:SF1">
    <property type="entry name" value="OS03G0176700 PROTEIN"/>
    <property type="match status" value="1"/>
</dbReference>
<reference evidence="3" key="1">
    <citation type="submission" date="2015-07" db="EMBL/GenBank/DDBJ databases">
        <title>Transcriptome Assembly of Anthurium amnicola.</title>
        <authorList>
            <person name="Suzuki J."/>
        </authorList>
    </citation>
    <scope>NUCLEOTIDE SEQUENCE</scope>
</reference>
<feature type="non-terminal residue" evidence="3">
    <location>
        <position position="1"/>
    </location>
</feature>
<proteinExistence type="predicted"/>
<gene>
    <name evidence="3" type="ORF">g.73214</name>
</gene>
<evidence type="ECO:0000256" key="1">
    <source>
        <dbReference type="SAM" id="MobiDB-lite"/>
    </source>
</evidence>
<dbReference type="InterPro" id="IPR057202">
    <property type="entry name" value="DUF7880"/>
</dbReference>
<feature type="compositionally biased region" description="Low complexity" evidence="1">
    <location>
        <begin position="39"/>
        <end position="90"/>
    </location>
</feature>
<feature type="domain" description="DUF7880" evidence="2">
    <location>
        <begin position="142"/>
        <end position="267"/>
    </location>
</feature>
<feature type="region of interest" description="Disordered" evidence="1">
    <location>
        <begin position="276"/>
        <end position="298"/>
    </location>
</feature>
<evidence type="ECO:0000313" key="3">
    <source>
        <dbReference type="EMBL" id="JAT44803.1"/>
    </source>
</evidence>
<dbReference type="Pfam" id="PF25306">
    <property type="entry name" value="DUF7880"/>
    <property type="match status" value="1"/>
</dbReference>
<feature type="compositionally biased region" description="Polar residues" evidence="1">
    <location>
        <begin position="1"/>
        <end position="12"/>
    </location>
</feature>
<feature type="compositionally biased region" description="Basic and acidic residues" evidence="1">
    <location>
        <begin position="286"/>
        <end position="298"/>
    </location>
</feature>
<accession>A0A1D1XQZ4</accession>
<organism evidence="3">
    <name type="scientific">Anthurium amnicola</name>
    <dbReference type="NCBI Taxonomy" id="1678845"/>
    <lineage>
        <taxon>Eukaryota</taxon>
        <taxon>Viridiplantae</taxon>
        <taxon>Streptophyta</taxon>
        <taxon>Embryophyta</taxon>
        <taxon>Tracheophyta</taxon>
        <taxon>Spermatophyta</taxon>
        <taxon>Magnoliopsida</taxon>
        <taxon>Liliopsida</taxon>
        <taxon>Araceae</taxon>
        <taxon>Pothoideae</taxon>
        <taxon>Potheae</taxon>
        <taxon>Anthurium</taxon>
    </lineage>
</organism>
<dbReference type="PANTHER" id="PTHR36014">
    <property type="entry name" value="OS03G0176600 PROTEIN"/>
    <property type="match status" value="1"/>
</dbReference>
<sequence length="298" mass="31739">RWVSLVPSSSTVPDLVGCAPPSPAPRRPTPARRRRRKGTTPSRASPTPSSSPSSAPSATSSPSAAAAPSPAASASSPSSPTPSSSPSTASSPPPPPPPLGKHVSRRALAAALFVFHCCSSSARHADASGFFDKYVKRKRLDPLETYVPAVLLTQAQFKDLEKFLDFEKPEYNVSRSLLRSGPAASLRISIRAVAQYASEDGQGKTASDAVDQCLRALEELDSLLLHASRNDPTASVEMMREKINVALVALDSLLQTVPSAVLDKGKLIADAYRMQAEPQEESQPEVMDKDMKELETLL</sequence>
<feature type="compositionally biased region" description="Basic residues" evidence="1">
    <location>
        <begin position="29"/>
        <end position="38"/>
    </location>
</feature>
<evidence type="ECO:0000259" key="2">
    <source>
        <dbReference type="Pfam" id="PF25306"/>
    </source>
</evidence>
<feature type="region of interest" description="Disordered" evidence="1">
    <location>
        <begin position="1"/>
        <end position="102"/>
    </location>
</feature>